<evidence type="ECO:0000256" key="5">
    <source>
        <dbReference type="ARBA" id="ARBA00025321"/>
    </source>
</evidence>
<dbReference type="InterPro" id="IPR012413">
    <property type="entry name" value="BA14K"/>
</dbReference>
<evidence type="ECO:0000256" key="2">
    <source>
        <dbReference type="ARBA" id="ARBA00020552"/>
    </source>
</evidence>
<dbReference type="PATRIC" id="fig|991905.3.peg.1631"/>
<name>F2J4X3_POLGS</name>
<organism evidence="7 8">
    <name type="scientific">Polymorphum gilvum (strain LMG 25793 / CGMCC 1.9160 / SL003B-26A1)</name>
    <dbReference type="NCBI Taxonomy" id="991905"/>
    <lineage>
        <taxon>Bacteria</taxon>
        <taxon>Pseudomonadati</taxon>
        <taxon>Pseudomonadota</taxon>
        <taxon>Alphaproteobacteria</taxon>
        <taxon>Rhodobacterales</taxon>
        <taxon>Paracoccaceae</taxon>
        <taxon>Polymorphum</taxon>
    </lineage>
</organism>
<dbReference type="AlphaFoldDB" id="F2J4X3"/>
<dbReference type="RefSeq" id="WP_013652332.1">
    <property type="nucleotide sequence ID" value="NC_015259.1"/>
</dbReference>
<keyword evidence="6" id="KW-0732">Signal</keyword>
<gene>
    <name evidence="7" type="ordered locus">SL003B_1587</name>
</gene>
<dbReference type="Proteomes" id="UP000008130">
    <property type="component" value="Chromosome"/>
</dbReference>
<dbReference type="KEGG" id="pgv:SL003B_1587"/>
<dbReference type="EMBL" id="CP002568">
    <property type="protein sequence ID" value="ADZ70015.1"/>
    <property type="molecule type" value="Genomic_DNA"/>
</dbReference>
<keyword evidence="3" id="KW-1003">Cell membrane</keyword>
<dbReference type="HOGENOM" id="CLU_095992_2_0_5"/>
<evidence type="ECO:0000313" key="7">
    <source>
        <dbReference type="EMBL" id="ADZ70015.1"/>
    </source>
</evidence>
<dbReference type="eggNOG" id="ENOG5033457">
    <property type="taxonomic scope" value="Bacteria"/>
</dbReference>
<evidence type="ECO:0000256" key="4">
    <source>
        <dbReference type="ARBA" id="ARBA00022734"/>
    </source>
</evidence>
<dbReference type="OrthoDB" id="8117189at2"/>
<dbReference type="Pfam" id="PF07886">
    <property type="entry name" value="BA14K"/>
    <property type="match status" value="1"/>
</dbReference>
<evidence type="ECO:0000256" key="3">
    <source>
        <dbReference type="ARBA" id="ARBA00022475"/>
    </source>
</evidence>
<keyword evidence="8" id="KW-1185">Reference proteome</keyword>
<accession>F2J4X3</accession>
<feature type="chain" id="PRO_5003284061" description="Lectin-like protein BA14k" evidence="6">
    <location>
        <begin position="28"/>
        <end position="153"/>
    </location>
</feature>
<sequence length="153" mass="17172">MTRRNRLIAALAAAAIGVAAIAPGATALPLPKAGPAAGAVVDDNLVLVQKRQPPQHPHGKGYYHHRGHPYYNGHRGYRDYRPGYRQYNGWWFPPAAFALGLFLGQGMAQPAPRGLPAAHYNWCQRRYKSYRAYDNTFQPYNGPRRACRSPYWP</sequence>
<comment type="function">
    <text evidence="5">Has immunoglobulin-binding and hemagglutination properties, and can bind to mannose. Essential for virulence. May be involved in LPS biosynthesis or polysaccharide transport.</text>
</comment>
<keyword evidence="4" id="KW-0430">Lectin</keyword>
<comment type="similarity">
    <text evidence="1">Belongs to the BA14k family.</text>
</comment>
<reference evidence="7 8" key="1">
    <citation type="journal article" date="2011" name="J. Bacteriol.">
        <title>Complete genome sequence of Polymorphum gilvum SL003B-26A1T, a crude oil-degrading bacterium from oil-polluted saline soil.</title>
        <authorList>
            <person name="Li S.G."/>
            <person name="Tang Y.Q."/>
            <person name="Nie Y."/>
            <person name="Cai M."/>
            <person name="Wu X.L."/>
        </authorList>
    </citation>
    <scope>NUCLEOTIDE SEQUENCE [LARGE SCALE GENOMIC DNA]</scope>
    <source>
        <strain evidence="8">LMG 25793 / CGMCC 1.9160 / SL003B-26A1</strain>
    </source>
</reference>
<evidence type="ECO:0000256" key="6">
    <source>
        <dbReference type="SAM" id="SignalP"/>
    </source>
</evidence>
<proteinExistence type="inferred from homology"/>
<feature type="signal peptide" evidence="6">
    <location>
        <begin position="1"/>
        <end position="27"/>
    </location>
</feature>
<evidence type="ECO:0000256" key="1">
    <source>
        <dbReference type="ARBA" id="ARBA00010270"/>
    </source>
</evidence>
<dbReference type="GO" id="GO:0030246">
    <property type="term" value="F:carbohydrate binding"/>
    <property type="evidence" value="ECO:0007669"/>
    <property type="project" value="UniProtKB-KW"/>
</dbReference>
<keyword evidence="3" id="KW-0472">Membrane</keyword>
<dbReference type="STRING" id="991905.SL003B_1587"/>
<evidence type="ECO:0000313" key="8">
    <source>
        <dbReference type="Proteomes" id="UP000008130"/>
    </source>
</evidence>
<protein>
    <recommendedName>
        <fullName evidence="2">Lectin-like protein BA14k</fullName>
    </recommendedName>
</protein>